<dbReference type="Proteomes" id="UP000275910">
    <property type="component" value="Unassembled WGS sequence"/>
</dbReference>
<dbReference type="RefSeq" id="WP_123649204.1">
    <property type="nucleotide sequence ID" value="NZ_RCTY01000049.1"/>
</dbReference>
<proteinExistence type="predicted"/>
<comment type="caution">
    <text evidence="1">The sequence shown here is derived from an EMBL/GenBank/DDBJ whole genome shotgun (WGS) entry which is preliminary data.</text>
</comment>
<reference evidence="1 2" key="1">
    <citation type="submission" date="2018-10" db="EMBL/GenBank/DDBJ databases">
        <title>The genome of Lysobacter enzymogenes OH11.</title>
        <authorList>
            <person name="Liu F."/>
            <person name="Zhao Y."/>
            <person name="Qian G."/>
            <person name="Chen Y."/>
            <person name="Xu H."/>
        </authorList>
    </citation>
    <scope>NUCLEOTIDE SEQUENCE [LARGE SCALE GENOMIC DNA]</scope>
    <source>
        <strain evidence="1 2">OH11</strain>
    </source>
</reference>
<evidence type="ECO:0000313" key="1">
    <source>
        <dbReference type="EMBL" id="ROU05080.1"/>
    </source>
</evidence>
<dbReference type="EMBL" id="RCTY01000049">
    <property type="protein sequence ID" value="ROU05080.1"/>
    <property type="molecule type" value="Genomic_DNA"/>
</dbReference>
<protein>
    <submittedName>
        <fullName evidence="1">Uncharacterized protein</fullName>
    </submittedName>
</protein>
<dbReference type="AlphaFoldDB" id="A0A3N2RC78"/>
<evidence type="ECO:0000313" key="2">
    <source>
        <dbReference type="Proteomes" id="UP000275910"/>
    </source>
</evidence>
<accession>A0A3N2RC78</accession>
<sequence>MSHAASPSRLLSRRRGARRSGSHRRRWLAGLRSACLCAWLLFAGVAAADPVEALQVVQQLENDHGSMYQRMQVAYDAHRRGDDARARLALRDVAAYAMRLSSGLADLRAANQDTLDRGLYRDRVALERALADTGLAEQRLDQLIESLLAAIQYLDPTSFYVISSDAAAFDEPFLAALGSTRQS</sequence>
<name>A0A3N2RC78_LYSEN</name>
<gene>
    <name evidence="1" type="ORF">D9T17_20630</name>
</gene>
<organism evidence="1 2">
    <name type="scientific">Lysobacter enzymogenes</name>
    <dbReference type="NCBI Taxonomy" id="69"/>
    <lineage>
        <taxon>Bacteria</taxon>
        <taxon>Pseudomonadati</taxon>
        <taxon>Pseudomonadota</taxon>
        <taxon>Gammaproteobacteria</taxon>
        <taxon>Lysobacterales</taxon>
        <taxon>Lysobacteraceae</taxon>
        <taxon>Lysobacter</taxon>
    </lineage>
</organism>